<dbReference type="InterPro" id="IPR025738">
    <property type="entry name" value="BatD"/>
</dbReference>
<dbReference type="KEGG" id="kim:G3T16_19300"/>
<reference evidence="4 5" key="1">
    <citation type="submission" date="2020-02" db="EMBL/GenBank/DDBJ databases">
        <title>Genome sequencing for Kineobactrum sp. M2.</title>
        <authorList>
            <person name="Park S.-J."/>
        </authorList>
    </citation>
    <scope>NUCLEOTIDE SEQUENCE [LARGE SCALE GENOMIC DNA]</scope>
    <source>
        <strain evidence="4 5">M2</strain>
    </source>
</reference>
<protein>
    <submittedName>
        <fullName evidence="4">Protein BatD</fullName>
    </submittedName>
</protein>
<gene>
    <name evidence="4" type="ORF">G3T16_19300</name>
</gene>
<proteinExistence type="predicted"/>
<dbReference type="RefSeq" id="WP_163496657.1">
    <property type="nucleotide sequence ID" value="NZ_CP048711.1"/>
</dbReference>
<dbReference type="InterPro" id="IPR057699">
    <property type="entry name" value="DUF7939"/>
</dbReference>
<feature type="signal peptide" evidence="2">
    <location>
        <begin position="1"/>
        <end position="24"/>
    </location>
</feature>
<dbReference type="Proteomes" id="UP000477680">
    <property type="component" value="Chromosome"/>
</dbReference>
<accession>A0A6C0U4Z1</accession>
<dbReference type="AlphaFoldDB" id="A0A6C0U4Z1"/>
<feature type="region of interest" description="Disordered" evidence="1">
    <location>
        <begin position="385"/>
        <end position="406"/>
    </location>
</feature>
<evidence type="ECO:0000313" key="4">
    <source>
        <dbReference type="EMBL" id="QIB67230.1"/>
    </source>
</evidence>
<keyword evidence="5" id="KW-1185">Reference proteome</keyword>
<dbReference type="PANTHER" id="PTHR40940:SF1">
    <property type="entry name" value="PROTEIN BATD"/>
    <property type="match status" value="1"/>
</dbReference>
<sequence>MSPNGNWIRALALLFVLVSSGLHAALEVAVDRTEIAFGDSLRLVITSTADEDLEALDLRALEADFEILQRNLSSSTSIINGQLSRSRQLALDISPRREGKLRIPAFSHAAGNTAPINIAVAPAATIEDGEQSVLFEAEVDRREVYVQGQLLLTLRIQQAINLEDRGISELQLDNAVVKPLEQNSFQRSVNGRPWLVHEVRYAIFPQQSGTLQIPSQLFSARESAGRRSVFDMGSRGRQLQRRSEPLNITVLPRPDSYPESASWLPARNITLEEVWSTPPEQLQAGESATRTLRLQGEGVLTAQLPSLSNAAQQGLKWYPDQPVTEERETSAGLVGLRENSAALVAVRGGSWTLPELRIPWWDTQAQQLRHAVLPAREIHIAANPAADPAADPARSPAPAAADTGTAAAQRTPLWPWQLLAGVCALGWLGTVIWYRRRAQAATLTATAPVTAGPNAARALRQLQAACTSHSAAEARRALLAWGQTQLPGRTRLSPTELALAFADEALLQAVADLERALYRDPGSAWDGTALLAAVNRLRNAAPKTGQKADALTLYPQGS</sequence>
<dbReference type="Pfam" id="PF13584">
    <property type="entry name" value="BatD"/>
    <property type="match status" value="1"/>
</dbReference>
<dbReference type="PANTHER" id="PTHR40940">
    <property type="entry name" value="PROTEIN BATD-RELATED"/>
    <property type="match status" value="1"/>
</dbReference>
<keyword evidence="2" id="KW-0732">Signal</keyword>
<evidence type="ECO:0000259" key="3">
    <source>
        <dbReference type="Pfam" id="PF25607"/>
    </source>
</evidence>
<feature type="chain" id="PRO_5025442621" evidence="2">
    <location>
        <begin position="25"/>
        <end position="558"/>
    </location>
</feature>
<evidence type="ECO:0000256" key="1">
    <source>
        <dbReference type="SAM" id="MobiDB-lite"/>
    </source>
</evidence>
<organism evidence="4 5">
    <name type="scientific">Kineobactrum salinum</name>
    <dbReference type="NCBI Taxonomy" id="2708301"/>
    <lineage>
        <taxon>Bacteria</taxon>
        <taxon>Pseudomonadati</taxon>
        <taxon>Pseudomonadota</taxon>
        <taxon>Gammaproteobacteria</taxon>
        <taxon>Cellvibrionales</taxon>
        <taxon>Halieaceae</taxon>
        <taxon>Kineobactrum</taxon>
    </lineage>
</organism>
<evidence type="ECO:0000256" key="2">
    <source>
        <dbReference type="SAM" id="SignalP"/>
    </source>
</evidence>
<evidence type="ECO:0000313" key="5">
    <source>
        <dbReference type="Proteomes" id="UP000477680"/>
    </source>
</evidence>
<dbReference type="Pfam" id="PF25607">
    <property type="entry name" value="DUF7939"/>
    <property type="match status" value="1"/>
</dbReference>
<name>A0A6C0U4Z1_9GAMM</name>
<dbReference type="EMBL" id="CP048711">
    <property type="protein sequence ID" value="QIB67230.1"/>
    <property type="molecule type" value="Genomic_DNA"/>
</dbReference>
<feature type="domain" description="DUF7939" evidence="3">
    <location>
        <begin position="456"/>
        <end position="540"/>
    </location>
</feature>